<dbReference type="AlphaFoldDB" id="A0A0D6LMM4"/>
<dbReference type="EMBL" id="KE125366">
    <property type="protein sequence ID" value="EPB68882.1"/>
    <property type="molecule type" value="Genomic_DNA"/>
</dbReference>
<feature type="domain" description="SCP" evidence="2">
    <location>
        <begin position="306"/>
        <end position="440"/>
    </location>
</feature>
<dbReference type="Proteomes" id="UP000054495">
    <property type="component" value="Unassembled WGS sequence"/>
</dbReference>
<dbReference type="CDD" id="cd05380">
    <property type="entry name" value="CAP_euk"/>
    <property type="match status" value="2"/>
</dbReference>
<dbReference type="SMART" id="SM00198">
    <property type="entry name" value="SCP"/>
    <property type="match status" value="1"/>
</dbReference>
<organism evidence="3 4">
    <name type="scientific">Ancylostoma ceylanicum</name>
    <dbReference type="NCBI Taxonomy" id="53326"/>
    <lineage>
        <taxon>Eukaryota</taxon>
        <taxon>Metazoa</taxon>
        <taxon>Ecdysozoa</taxon>
        <taxon>Nematoda</taxon>
        <taxon>Chromadorea</taxon>
        <taxon>Rhabditida</taxon>
        <taxon>Rhabditina</taxon>
        <taxon>Rhabditomorpha</taxon>
        <taxon>Strongyloidea</taxon>
        <taxon>Ancylostomatidae</taxon>
        <taxon>Ancylostomatinae</taxon>
        <taxon>Ancylostoma</taxon>
    </lineage>
</organism>
<evidence type="ECO:0000313" key="4">
    <source>
        <dbReference type="Proteomes" id="UP000054495"/>
    </source>
</evidence>
<sequence length="468" mass="50788">MVARARLSPSGAMLSSLASTDEIRDLYLKQANSYREQIAQGTADCKGVKCPQGKNYYRLVRYSPAIKILENGRTTGEHAPTYFYGGVTFEFQFWDCLLEIEAQKQVDKCSVDVTQPAEATIIVKKQTLTTCNVKPLFKQAVKDWWDVVTTEGLGTDPIFNNDKLANFAALAHGKATRIGCAQKNCNGDLYQACVVFDKYVFFSSKQSQFCYGDMNTCACISRAPEKNQPIYEVGQGCSAATDCTTFAGSRCNAAKKVCVAGYIDPAATTSTAATSPTSPTTTDPTASTTAAATTSTAGPTTSTVPAKIQLYIRNVSLCMGAAVPGPRLNHGAGCFREPLHVPQQKPRHDRNREKGAQLYLLVCSKIQIKAGMVQASNRWWEEITTKGMSQENLNIFHSNLGVSHYARMAWDSTQSFGCASYKCPNFINTVCHYNGGGVEGGQIYKMGPACRRCSTIGSSQCEGGLCVL</sequence>
<dbReference type="InterPro" id="IPR035940">
    <property type="entry name" value="CAP_sf"/>
</dbReference>
<reference evidence="3 4" key="1">
    <citation type="submission" date="2013-05" db="EMBL/GenBank/DDBJ databases">
        <title>Draft genome of the parasitic nematode Anyclostoma ceylanicum.</title>
        <authorList>
            <person name="Mitreva M."/>
        </authorList>
    </citation>
    <scope>NUCLEOTIDE SEQUENCE [LARGE SCALE GENOMIC DNA]</scope>
</reference>
<dbReference type="Pfam" id="PF00188">
    <property type="entry name" value="CAP"/>
    <property type="match status" value="2"/>
</dbReference>
<proteinExistence type="predicted"/>
<gene>
    <name evidence="3" type="ORF">ANCCEY_12019</name>
</gene>
<name>A0A0D6LMM4_9BILA</name>
<dbReference type="SUPFAM" id="SSF55797">
    <property type="entry name" value="PR-1-like"/>
    <property type="match status" value="2"/>
</dbReference>
<protein>
    <recommendedName>
        <fullName evidence="2">SCP domain-containing protein</fullName>
    </recommendedName>
</protein>
<accession>A0A0D6LMM4</accession>
<feature type="region of interest" description="Disordered" evidence="1">
    <location>
        <begin position="269"/>
        <end position="301"/>
    </location>
</feature>
<evidence type="ECO:0000313" key="3">
    <source>
        <dbReference type="EMBL" id="EPB68882.1"/>
    </source>
</evidence>
<dbReference type="InterPro" id="IPR014044">
    <property type="entry name" value="CAP_dom"/>
</dbReference>
<evidence type="ECO:0000259" key="2">
    <source>
        <dbReference type="SMART" id="SM00198"/>
    </source>
</evidence>
<keyword evidence="4" id="KW-1185">Reference proteome</keyword>
<evidence type="ECO:0000256" key="1">
    <source>
        <dbReference type="SAM" id="MobiDB-lite"/>
    </source>
</evidence>
<dbReference type="Gene3D" id="3.40.33.10">
    <property type="entry name" value="CAP"/>
    <property type="match status" value="2"/>
</dbReference>